<sequence>MDASSQQTHVIRLSANIGRQKGLWNGDQIQAALRPWHALPNGLDIDLVPLSVSDAEPALWDPLASVIRQRVSAYLQQVASSPVRRICVFGLAPIPLLMVLGEALGEKQEIHVFNRFHEPGGWLWAETQPERSRFQVLTHVSRGTQVALLLSISGKVFAEEAEAMLPPSPCAMYEIAVEEPRRDSIRAVSQLHEFARICQDLLAKIRATHGPRCRIHVFPAVPVAVAIQCGLSLLPKADPAMRIYDHQRDRGGFVATLELLSPGPPLPQRRAEPARALVQFLSDSFDSKDLRLLFSLDDHLGPLVEKIDWSAAFALVTVEVVEVLRKHGKIGPELFAALRKARPARGAEIDEVAAEWGC</sequence>
<dbReference type="Pfam" id="PF18145">
    <property type="entry name" value="SAVED"/>
    <property type="match status" value="1"/>
</dbReference>
<dbReference type="NCBIfam" id="NF033611">
    <property type="entry name" value="SAVED"/>
    <property type="match status" value="1"/>
</dbReference>
<comment type="caution">
    <text evidence="2">The sequence shown here is derived from an EMBL/GenBank/DDBJ whole genome shotgun (WGS) entry which is preliminary data.</text>
</comment>
<evidence type="ECO:0000313" key="3">
    <source>
        <dbReference type="Proteomes" id="UP001139031"/>
    </source>
</evidence>
<dbReference type="InterPro" id="IPR040836">
    <property type="entry name" value="SAVED"/>
</dbReference>
<keyword evidence="3" id="KW-1185">Reference proteome</keyword>
<name>A0ABS7TZT7_9BACT</name>
<proteinExistence type="predicted"/>
<protein>
    <submittedName>
        <fullName evidence="2">SAVED domain-containing protein</fullName>
    </submittedName>
</protein>
<feature type="domain" description="SMODS-associated and fused to various effectors" evidence="1">
    <location>
        <begin position="71"/>
        <end position="259"/>
    </location>
</feature>
<reference evidence="2" key="1">
    <citation type="submission" date="2021-08" db="EMBL/GenBank/DDBJ databases">
        <authorList>
            <person name="Stevens D.C."/>
        </authorList>
    </citation>
    <scope>NUCLEOTIDE SEQUENCE</scope>
    <source>
        <strain evidence="2">DSM 53165</strain>
    </source>
</reference>
<dbReference type="Proteomes" id="UP001139031">
    <property type="component" value="Unassembled WGS sequence"/>
</dbReference>
<organism evidence="2 3">
    <name type="scientific">Nannocystis pusilla</name>
    <dbReference type="NCBI Taxonomy" id="889268"/>
    <lineage>
        <taxon>Bacteria</taxon>
        <taxon>Pseudomonadati</taxon>
        <taxon>Myxococcota</taxon>
        <taxon>Polyangia</taxon>
        <taxon>Nannocystales</taxon>
        <taxon>Nannocystaceae</taxon>
        <taxon>Nannocystis</taxon>
    </lineage>
</organism>
<dbReference type="RefSeq" id="WP_224195523.1">
    <property type="nucleotide sequence ID" value="NZ_JAIRAU010000044.1"/>
</dbReference>
<evidence type="ECO:0000259" key="1">
    <source>
        <dbReference type="Pfam" id="PF18145"/>
    </source>
</evidence>
<evidence type="ECO:0000313" key="2">
    <source>
        <dbReference type="EMBL" id="MBZ5713787.1"/>
    </source>
</evidence>
<accession>A0ABS7TZT7</accession>
<dbReference type="EMBL" id="JAIRAU010000044">
    <property type="protein sequence ID" value="MBZ5713787.1"/>
    <property type="molecule type" value="Genomic_DNA"/>
</dbReference>
<gene>
    <name evidence="2" type="ORF">K7C98_31545</name>
</gene>